<gene>
    <name evidence="2" type="ORF">U729_3039</name>
</gene>
<keyword evidence="1" id="KW-1133">Transmembrane helix</keyword>
<keyword evidence="3" id="KW-1185">Reference proteome</keyword>
<evidence type="ECO:0000313" key="2">
    <source>
        <dbReference type="EMBL" id="AIY82657.1"/>
    </source>
</evidence>
<dbReference type="Proteomes" id="UP000030635">
    <property type="component" value="Chromosome"/>
</dbReference>
<dbReference type="AlphaFoldDB" id="A0A0A7FSS5"/>
<feature type="transmembrane region" description="Helical" evidence="1">
    <location>
        <begin position="21"/>
        <end position="44"/>
    </location>
</feature>
<keyword evidence="1" id="KW-0812">Transmembrane</keyword>
<organism evidence="2 3">
    <name type="scientific">Clostridium baratii str. Sullivan</name>
    <dbReference type="NCBI Taxonomy" id="1415775"/>
    <lineage>
        <taxon>Bacteria</taxon>
        <taxon>Bacillati</taxon>
        <taxon>Bacillota</taxon>
        <taxon>Clostridia</taxon>
        <taxon>Eubacteriales</taxon>
        <taxon>Clostridiaceae</taxon>
        <taxon>Clostridium</taxon>
    </lineage>
</organism>
<dbReference type="HOGENOM" id="CLU_1666319_0_0_9"/>
<keyword evidence="1" id="KW-0472">Membrane</keyword>
<dbReference type="EMBL" id="CP006905">
    <property type="protein sequence ID" value="AIY82657.1"/>
    <property type="molecule type" value="Genomic_DNA"/>
</dbReference>
<accession>A0A0A7FSS5</accession>
<reference evidence="2 3" key="1">
    <citation type="journal article" date="2015" name="Infect. Genet. Evol.">
        <title>Genomic sequences of six botulinum neurotoxin-producing strains representing three clostridial species illustrate the mobility and diversity of botulinum neurotoxin genes.</title>
        <authorList>
            <person name="Smith T.J."/>
            <person name="Hill K.K."/>
            <person name="Xie G."/>
            <person name="Foley B.T."/>
            <person name="Williamson C.H."/>
            <person name="Foster J.T."/>
            <person name="Johnson S.L."/>
            <person name="Chertkov O."/>
            <person name="Teshima H."/>
            <person name="Gibbons H.S."/>
            <person name="Johnsky L.A."/>
            <person name="Karavis M.A."/>
            <person name="Smith L.A."/>
        </authorList>
    </citation>
    <scope>NUCLEOTIDE SEQUENCE [LARGE SCALE GENOMIC DNA]</scope>
    <source>
        <strain evidence="2">Sullivan</strain>
    </source>
</reference>
<protein>
    <submittedName>
        <fullName evidence="2">Putative membrane protein</fullName>
    </submittedName>
</protein>
<feature type="transmembrane region" description="Helical" evidence="1">
    <location>
        <begin position="99"/>
        <end position="122"/>
    </location>
</feature>
<dbReference type="RefSeq" id="WP_039316450.1">
    <property type="nucleotide sequence ID" value="NZ_CP006905.1"/>
</dbReference>
<evidence type="ECO:0000256" key="1">
    <source>
        <dbReference type="SAM" id="Phobius"/>
    </source>
</evidence>
<name>A0A0A7FSS5_9CLOT</name>
<proteinExistence type="predicted"/>
<feature type="transmembrane region" description="Helical" evidence="1">
    <location>
        <begin position="56"/>
        <end position="79"/>
    </location>
</feature>
<sequence length="158" mass="17992">MVERIISFLGKTLKEDGINGLIPIMTITILALIFISPSYILIFFYKRSLLIENNLIINIFTILILDTVLFFALFVVGSLRGIKKVNGKFENQGILLNDIVITIFLMGIISVALLLFCGLRIILIGDTNIKEGMWILIIILVIIFGYYIIIIYKKYKET</sequence>
<dbReference type="KEGG" id="cbv:U729_3039"/>
<evidence type="ECO:0000313" key="3">
    <source>
        <dbReference type="Proteomes" id="UP000030635"/>
    </source>
</evidence>
<feature type="transmembrane region" description="Helical" evidence="1">
    <location>
        <begin position="134"/>
        <end position="152"/>
    </location>
</feature>